<dbReference type="Pfam" id="PF09600">
    <property type="entry name" value="Cyd_oper_YbgE"/>
    <property type="match status" value="1"/>
</dbReference>
<gene>
    <name evidence="2" type="ORF">QC820_14625</name>
</gene>
<sequence>MRIASDVVQARREPALSLLVAAGLAVWLLLQPALIQGLPLGMRLPAVLLGIWALGAAFVRPLGLSPERRWQRRLATPPWSLVALGLFAGLLLGRALLGG</sequence>
<evidence type="ECO:0000313" key="2">
    <source>
        <dbReference type="EMBL" id="MDR5894046.1"/>
    </source>
</evidence>
<dbReference type="EMBL" id="JARWAL010000014">
    <property type="protein sequence ID" value="MDR5894046.1"/>
    <property type="molecule type" value="Genomic_DNA"/>
</dbReference>
<dbReference type="Proteomes" id="UP001252270">
    <property type="component" value="Unassembled WGS sequence"/>
</dbReference>
<dbReference type="RefSeq" id="WP_309637460.1">
    <property type="nucleotide sequence ID" value="NZ_JARWAL010000014.1"/>
</dbReference>
<comment type="caution">
    <text evidence="2">The sequence shown here is derived from an EMBL/GenBank/DDBJ whole genome shotgun (WGS) entry which is preliminary data.</text>
</comment>
<keyword evidence="3" id="KW-1185">Reference proteome</keyword>
<proteinExistence type="predicted"/>
<name>A0ABU1GPW6_9GAMM</name>
<organism evidence="2 3">
    <name type="scientific">Halomonas mongoliensis</name>
    <dbReference type="NCBI Taxonomy" id="321265"/>
    <lineage>
        <taxon>Bacteria</taxon>
        <taxon>Pseudomonadati</taxon>
        <taxon>Pseudomonadota</taxon>
        <taxon>Gammaproteobacteria</taxon>
        <taxon>Oceanospirillales</taxon>
        <taxon>Halomonadaceae</taxon>
        <taxon>Halomonas</taxon>
    </lineage>
</organism>
<evidence type="ECO:0000313" key="3">
    <source>
        <dbReference type="Proteomes" id="UP001252270"/>
    </source>
</evidence>
<keyword evidence="1" id="KW-0812">Transmembrane</keyword>
<feature type="transmembrane region" description="Helical" evidence="1">
    <location>
        <begin position="47"/>
        <end position="64"/>
    </location>
</feature>
<accession>A0ABU1GPW6</accession>
<evidence type="ECO:0000256" key="1">
    <source>
        <dbReference type="SAM" id="Phobius"/>
    </source>
</evidence>
<dbReference type="InterPro" id="IPR011846">
    <property type="entry name" value="Cyd_oper_YbgE"/>
</dbReference>
<feature type="transmembrane region" description="Helical" evidence="1">
    <location>
        <begin position="76"/>
        <end position="97"/>
    </location>
</feature>
<keyword evidence="1" id="KW-1133">Transmembrane helix</keyword>
<protein>
    <submittedName>
        <fullName evidence="2">Cyd operon YbgE family protein</fullName>
    </submittedName>
</protein>
<reference evidence="2 3" key="1">
    <citation type="submission" date="2023-04" db="EMBL/GenBank/DDBJ databases">
        <title>A long-awaited taxogenomic arrangement of the family Halomonadaceae.</title>
        <authorList>
            <person name="De La Haba R."/>
            <person name="Chuvochina M."/>
            <person name="Wittouck S."/>
            <person name="Arahal D.R."/>
            <person name="Sanchez-Porro C."/>
            <person name="Hugenholtz P."/>
            <person name="Ventosa A."/>
        </authorList>
    </citation>
    <scope>NUCLEOTIDE SEQUENCE [LARGE SCALE GENOMIC DNA]</scope>
    <source>
        <strain evidence="2 3">DSM 17332</strain>
    </source>
</reference>
<keyword evidence="1" id="KW-0472">Membrane</keyword>